<dbReference type="PANTHER" id="PTHR35724">
    <property type="entry name" value="PROTEIN CHLORORESPIRATORY REDUCTION 6, CHLOROPLASTIC"/>
    <property type="match status" value="1"/>
</dbReference>
<sequence>MCNVVSSGVRPKALASRCFRQGCWNAIHEESSLGRYNMSIAMSRTMGLVFNPEAIELFTVNKMFVAYTWCKARGVEKPQAKLSAMMKMLGFSPDPVLFDIIERTGDIIEVESR</sequence>
<proteinExistence type="predicted"/>
<dbReference type="STRING" id="69332.A0A388KM16"/>
<name>A0A388KM16_CHABU</name>
<keyword evidence="2" id="KW-1185">Reference proteome</keyword>
<dbReference type="InterPro" id="IPR014946">
    <property type="entry name" value="CRR6"/>
</dbReference>
<comment type="caution">
    <text evidence="1">The sequence shown here is derived from an EMBL/GenBank/DDBJ whole genome shotgun (WGS) entry which is preliminary data.</text>
</comment>
<dbReference type="GO" id="GO:0010275">
    <property type="term" value="P:NAD(P)H dehydrogenase complex assembly"/>
    <property type="evidence" value="ECO:0007669"/>
    <property type="project" value="TreeGrafter"/>
</dbReference>
<dbReference type="Proteomes" id="UP000265515">
    <property type="component" value="Unassembled WGS sequence"/>
</dbReference>
<evidence type="ECO:0000313" key="1">
    <source>
        <dbReference type="EMBL" id="GBG71082.1"/>
    </source>
</evidence>
<dbReference type="Gramene" id="GBG71082">
    <property type="protein sequence ID" value="GBG71082"/>
    <property type="gene ID" value="CBR_g8382"/>
</dbReference>
<dbReference type="Pfam" id="PF08847">
    <property type="entry name" value="Crr6"/>
    <property type="match status" value="1"/>
</dbReference>
<evidence type="ECO:0000313" key="2">
    <source>
        <dbReference type="Proteomes" id="UP000265515"/>
    </source>
</evidence>
<dbReference type="AlphaFoldDB" id="A0A388KM16"/>
<organism evidence="1 2">
    <name type="scientific">Chara braunii</name>
    <name type="common">Braun's stonewort</name>
    <dbReference type="NCBI Taxonomy" id="69332"/>
    <lineage>
        <taxon>Eukaryota</taxon>
        <taxon>Viridiplantae</taxon>
        <taxon>Streptophyta</taxon>
        <taxon>Charophyceae</taxon>
        <taxon>Charales</taxon>
        <taxon>Characeae</taxon>
        <taxon>Chara</taxon>
    </lineage>
</organism>
<dbReference type="OrthoDB" id="1903669at2759"/>
<dbReference type="EMBL" id="BFEA01000140">
    <property type="protein sequence ID" value="GBG71082.1"/>
    <property type="molecule type" value="Genomic_DNA"/>
</dbReference>
<protein>
    <submittedName>
        <fullName evidence="1">Uncharacterized protein</fullName>
    </submittedName>
</protein>
<dbReference type="PANTHER" id="PTHR35724:SF1">
    <property type="entry name" value="PROTEIN CHLORORESPIRATORY REDUCTION 6, CHLOROPLASTIC"/>
    <property type="match status" value="1"/>
</dbReference>
<accession>A0A388KM16</accession>
<gene>
    <name evidence="1" type="ORF">CBR_g8382</name>
</gene>
<reference evidence="1 2" key="1">
    <citation type="journal article" date="2018" name="Cell">
        <title>The Chara Genome: Secondary Complexity and Implications for Plant Terrestrialization.</title>
        <authorList>
            <person name="Nishiyama T."/>
            <person name="Sakayama H."/>
            <person name="Vries J.D."/>
            <person name="Buschmann H."/>
            <person name="Saint-Marcoux D."/>
            <person name="Ullrich K.K."/>
            <person name="Haas F.B."/>
            <person name="Vanderstraeten L."/>
            <person name="Becker D."/>
            <person name="Lang D."/>
            <person name="Vosolsobe S."/>
            <person name="Rombauts S."/>
            <person name="Wilhelmsson P.K.I."/>
            <person name="Janitza P."/>
            <person name="Kern R."/>
            <person name="Heyl A."/>
            <person name="Rumpler F."/>
            <person name="Villalobos L.I.A.C."/>
            <person name="Clay J.M."/>
            <person name="Skokan R."/>
            <person name="Toyoda A."/>
            <person name="Suzuki Y."/>
            <person name="Kagoshima H."/>
            <person name="Schijlen E."/>
            <person name="Tajeshwar N."/>
            <person name="Catarino B."/>
            <person name="Hetherington A.J."/>
            <person name="Saltykova A."/>
            <person name="Bonnot C."/>
            <person name="Breuninger H."/>
            <person name="Symeonidi A."/>
            <person name="Radhakrishnan G.V."/>
            <person name="Van Nieuwerburgh F."/>
            <person name="Deforce D."/>
            <person name="Chang C."/>
            <person name="Karol K.G."/>
            <person name="Hedrich R."/>
            <person name="Ulvskov P."/>
            <person name="Glockner G."/>
            <person name="Delwiche C.F."/>
            <person name="Petrasek J."/>
            <person name="Van de Peer Y."/>
            <person name="Friml J."/>
            <person name="Beilby M."/>
            <person name="Dolan L."/>
            <person name="Kohara Y."/>
            <person name="Sugano S."/>
            <person name="Fujiyama A."/>
            <person name="Delaux P.-M."/>
            <person name="Quint M."/>
            <person name="TheiBen G."/>
            <person name="Hagemann M."/>
            <person name="Harholt J."/>
            <person name="Dunand C."/>
            <person name="Zachgo S."/>
            <person name="Langdale J."/>
            <person name="Maumus F."/>
            <person name="Straeten D.V.D."/>
            <person name="Gould S.B."/>
            <person name="Rensing S.A."/>
        </authorList>
    </citation>
    <scope>NUCLEOTIDE SEQUENCE [LARGE SCALE GENOMIC DNA]</scope>
    <source>
        <strain evidence="1 2">S276</strain>
    </source>
</reference>